<evidence type="ECO:0000313" key="1">
    <source>
        <dbReference type="EMBL" id="KAK0501874.1"/>
    </source>
</evidence>
<reference evidence="1" key="1">
    <citation type="submission" date="2023-06" db="EMBL/GenBank/DDBJ databases">
        <authorList>
            <consortium name="Lawrence Berkeley National Laboratory"/>
            <person name="Ahrendt S."/>
            <person name="Sahu N."/>
            <person name="Indic B."/>
            <person name="Wong-Bajracharya J."/>
            <person name="Merenyi Z."/>
            <person name="Ke H.-M."/>
            <person name="Monk M."/>
            <person name="Kocsube S."/>
            <person name="Drula E."/>
            <person name="Lipzen A."/>
            <person name="Balint B."/>
            <person name="Henrissat B."/>
            <person name="Andreopoulos B."/>
            <person name="Martin F.M."/>
            <person name="Harder C.B."/>
            <person name="Rigling D."/>
            <person name="Ford K.L."/>
            <person name="Foster G.D."/>
            <person name="Pangilinan J."/>
            <person name="Papanicolaou A."/>
            <person name="Barry K."/>
            <person name="LaButti K."/>
            <person name="Viragh M."/>
            <person name="Koriabine M."/>
            <person name="Yan M."/>
            <person name="Riley R."/>
            <person name="Champramary S."/>
            <person name="Plett K.L."/>
            <person name="Tsai I.J."/>
            <person name="Slot J."/>
            <person name="Sipos G."/>
            <person name="Plett J."/>
            <person name="Nagy L.G."/>
            <person name="Grigoriev I.V."/>
        </authorList>
    </citation>
    <scope>NUCLEOTIDE SEQUENCE</scope>
    <source>
        <strain evidence="1">HWK02</strain>
    </source>
</reference>
<dbReference type="AlphaFoldDB" id="A0AA39QHQ3"/>
<keyword evidence="2" id="KW-1185">Reference proteome</keyword>
<accession>A0AA39QHQ3</accession>
<dbReference type="Proteomes" id="UP001175228">
    <property type="component" value="Unassembled WGS sequence"/>
</dbReference>
<evidence type="ECO:0000313" key="2">
    <source>
        <dbReference type="Proteomes" id="UP001175228"/>
    </source>
</evidence>
<dbReference type="EMBL" id="JAUEPU010000006">
    <property type="protein sequence ID" value="KAK0501874.1"/>
    <property type="molecule type" value="Genomic_DNA"/>
</dbReference>
<comment type="caution">
    <text evidence="1">The sequence shown here is derived from an EMBL/GenBank/DDBJ whole genome shotgun (WGS) entry which is preliminary data.</text>
</comment>
<proteinExistence type="predicted"/>
<name>A0AA39QHQ3_9AGAR</name>
<organism evidence="1 2">
    <name type="scientific">Armillaria luteobubalina</name>
    <dbReference type="NCBI Taxonomy" id="153913"/>
    <lineage>
        <taxon>Eukaryota</taxon>
        <taxon>Fungi</taxon>
        <taxon>Dikarya</taxon>
        <taxon>Basidiomycota</taxon>
        <taxon>Agaricomycotina</taxon>
        <taxon>Agaricomycetes</taxon>
        <taxon>Agaricomycetidae</taxon>
        <taxon>Agaricales</taxon>
        <taxon>Marasmiineae</taxon>
        <taxon>Physalacriaceae</taxon>
        <taxon>Armillaria</taxon>
    </lineage>
</organism>
<sequence length="157" mass="17920">MSVLSDWGPLLNKSNPHSAIISLFMNWQIWKESANALASSDAGHAMKRMASCPYAGISPISSPEKMISLINNLNIFYDTSRPFEQYLRDEREAVIARKTRLQCQHIHKIVPHHCHAKLGMTQSELPCIDSAQRWYRVACLGGMTYCKRYIEWRLAAP</sequence>
<gene>
    <name evidence="1" type="ORF">EDD18DRAFT_1347937</name>
</gene>
<protein>
    <submittedName>
        <fullName evidence="1">Uncharacterized protein</fullName>
    </submittedName>
</protein>